<dbReference type="InterPro" id="IPR004101">
    <property type="entry name" value="Mur_ligase_C"/>
</dbReference>
<dbReference type="InterPro" id="IPR013221">
    <property type="entry name" value="Mur_ligase_cen"/>
</dbReference>
<evidence type="ECO:0000256" key="7">
    <source>
        <dbReference type="ARBA" id="ARBA00022984"/>
    </source>
</evidence>
<evidence type="ECO:0000259" key="13">
    <source>
        <dbReference type="Pfam" id="PF08245"/>
    </source>
</evidence>
<sequence>MMRALTLSSAAQEFGGTLMYPDCGFTSISTDTRKLADDELFVALRGERFDAHEFLPEVATRACGLVVEKPMRDINVPQWVVPDTTIALGQLALLNRRQFFGPVVAITGSSGKTTVKEMIAAILRQCGPVLATKGNLNNQIGVPLTLLQLQPAHRYAVIEMGASGPGEIAYLCSLAKPDVVLVNNVMPAHVAGFGSIAGVATAKGEIYQGVVPEGTAVINLDESWCEGWRNSAAAPVLTYSLSSDNADFRARDLHCDALGCFNFTLLAPVGDVSVTLPTAGRHNVANALAAAACAYAAGADLNDIAKGLATVQPVSGRLNRKVLSNGVVVIDDTYNANPGSVKAAIDVLAAQPGKHVLVLGDMGELGSDEAKMHAEVGDYAARHGVDQLLAVGPLGIHTVKAFGDRGQHFDGKDALVSALRELLGPEMTVLVKGSRYMAMETVVQQITEFGES</sequence>
<dbReference type="Gene3D" id="3.40.1390.10">
    <property type="entry name" value="MurE/MurF, N-terminal domain"/>
    <property type="match status" value="1"/>
</dbReference>
<dbReference type="GO" id="GO:0008360">
    <property type="term" value="P:regulation of cell shape"/>
    <property type="evidence" value="ECO:0007669"/>
    <property type="project" value="UniProtKB-KW"/>
</dbReference>
<dbReference type="AlphaFoldDB" id="A0AAW8B0V9"/>
<dbReference type="GO" id="GO:0047480">
    <property type="term" value="F:UDP-N-acetylmuramoyl-tripeptide-D-alanyl-D-alanine ligase activity"/>
    <property type="evidence" value="ECO:0007669"/>
    <property type="project" value="UniProtKB-UniRule"/>
</dbReference>
<keyword evidence="2 10" id="KW-0436">Ligase</keyword>
<organism evidence="14 15">
    <name type="scientific">Porticoccus litoralis</name>
    <dbReference type="NCBI Taxonomy" id="434086"/>
    <lineage>
        <taxon>Bacteria</taxon>
        <taxon>Pseudomonadati</taxon>
        <taxon>Pseudomonadota</taxon>
        <taxon>Gammaproteobacteria</taxon>
        <taxon>Cellvibrionales</taxon>
        <taxon>Porticoccaceae</taxon>
        <taxon>Porticoccus</taxon>
    </lineage>
</organism>
<keyword evidence="7 10" id="KW-0573">Peptidoglycan synthesis</keyword>
<comment type="pathway">
    <text evidence="10 11">Cell wall biogenesis; peptidoglycan biosynthesis.</text>
</comment>
<keyword evidence="9 10" id="KW-0961">Cell wall biogenesis/degradation</keyword>
<keyword evidence="8 10" id="KW-0131">Cell cycle</keyword>
<feature type="domain" description="Mur ligase C-terminal" evidence="12">
    <location>
        <begin position="316"/>
        <end position="435"/>
    </location>
</feature>
<gene>
    <name evidence="10 14" type="primary">murF</name>
    <name evidence="14" type="ORF">Q8A57_03560</name>
</gene>
<evidence type="ECO:0000256" key="1">
    <source>
        <dbReference type="ARBA" id="ARBA00022490"/>
    </source>
</evidence>
<comment type="subcellular location">
    <subcellularLocation>
        <location evidence="10 11">Cytoplasm</location>
    </subcellularLocation>
</comment>
<dbReference type="GO" id="GO:0071555">
    <property type="term" value="P:cell wall organization"/>
    <property type="evidence" value="ECO:0007669"/>
    <property type="project" value="UniProtKB-KW"/>
</dbReference>
<dbReference type="EC" id="6.3.2.10" evidence="10 11"/>
<comment type="catalytic activity">
    <reaction evidence="10 11">
        <text>D-alanyl-D-alanine + UDP-N-acetyl-alpha-D-muramoyl-L-alanyl-gamma-D-glutamyl-meso-2,6-diaminopimelate + ATP = UDP-N-acetyl-alpha-D-muramoyl-L-alanyl-gamma-D-glutamyl-meso-2,6-diaminopimeloyl-D-alanyl-D-alanine + ADP + phosphate + H(+)</text>
        <dbReference type="Rhea" id="RHEA:28374"/>
        <dbReference type="ChEBI" id="CHEBI:15378"/>
        <dbReference type="ChEBI" id="CHEBI:30616"/>
        <dbReference type="ChEBI" id="CHEBI:43474"/>
        <dbReference type="ChEBI" id="CHEBI:57822"/>
        <dbReference type="ChEBI" id="CHEBI:61386"/>
        <dbReference type="ChEBI" id="CHEBI:83905"/>
        <dbReference type="ChEBI" id="CHEBI:456216"/>
        <dbReference type="EC" id="6.3.2.10"/>
    </reaction>
</comment>
<keyword evidence="3 10" id="KW-0132">Cell division</keyword>
<comment type="function">
    <text evidence="10 11">Involved in cell wall formation. Catalyzes the final step in the synthesis of UDP-N-acetylmuramoyl-pentapeptide, the precursor of murein.</text>
</comment>
<dbReference type="PANTHER" id="PTHR43024">
    <property type="entry name" value="UDP-N-ACETYLMURAMOYL-TRIPEPTIDE--D-ALANYL-D-ALANINE LIGASE"/>
    <property type="match status" value="1"/>
</dbReference>
<dbReference type="Proteomes" id="UP001178354">
    <property type="component" value="Unassembled WGS sequence"/>
</dbReference>
<comment type="similarity">
    <text evidence="10">Belongs to the MurCDEF family. MurF subfamily.</text>
</comment>
<evidence type="ECO:0000313" key="15">
    <source>
        <dbReference type="Proteomes" id="UP001178354"/>
    </source>
</evidence>
<feature type="domain" description="Mur ligase central" evidence="13">
    <location>
        <begin position="106"/>
        <end position="294"/>
    </location>
</feature>
<dbReference type="NCBIfam" id="TIGR01143">
    <property type="entry name" value="murF"/>
    <property type="match status" value="1"/>
</dbReference>
<dbReference type="GO" id="GO:0005737">
    <property type="term" value="C:cytoplasm"/>
    <property type="evidence" value="ECO:0007669"/>
    <property type="project" value="UniProtKB-SubCell"/>
</dbReference>
<evidence type="ECO:0000256" key="10">
    <source>
        <dbReference type="HAMAP-Rule" id="MF_02019"/>
    </source>
</evidence>
<reference evidence="14" key="2">
    <citation type="submission" date="2023-08" db="EMBL/GenBank/DDBJ databases">
        <authorList>
            <person name="Luo J."/>
        </authorList>
    </citation>
    <scope>NUCLEOTIDE SEQUENCE</scope>
    <source>
        <strain evidence="14">DSM 25064</strain>
    </source>
</reference>
<accession>A0AAW8B0V9</accession>
<dbReference type="InterPro" id="IPR035911">
    <property type="entry name" value="MurE/MurF_N"/>
</dbReference>
<dbReference type="InterPro" id="IPR051046">
    <property type="entry name" value="MurCDEF_CellWall_CoF430Synth"/>
</dbReference>
<feature type="binding site" evidence="10">
    <location>
        <begin position="108"/>
        <end position="114"/>
    </location>
    <ligand>
        <name>ATP</name>
        <dbReference type="ChEBI" id="CHEBI:30616"/>
    </ligand>
</feature>
<dbReference type="InterPro" id="IPR005863">
    <property type="entry name" value="UDP-N-AcMur_synth"/>
</dbReference>
<evidence type="ECO:0000256" key="4">
    <source>
        <dbReference type="ARBA" id="ARBA00022741"/>
    </source>
</evidence>
<dbReference type="InterPro" id="IPR036565">
    <property type="entry name" value="Mur-like_cat_sf"/>
</dbReference>
<keyword evidence="1 10" id="KW-0963">Cytoplasm</keyword>
<dbReference type="RefSeq" id="WP_305169551.1">
    <property type="nucleotide sequence ID" value="NZ_JAUUUU010000001.1"/>
</dbReference>
<dbReference type="SUPFAM" id="SSF53623">
    <property type="entry name" value="MurD-like peptide ligases, catalytic domain"/>
    <property type="match status" value="1"/>
</dbReference>
<dbReference type="InterPro" id="IPR036615">
    <property type="entry name" value="Mur_ligase_C_dom_sf"/>
</dbReference>
<keyword evidence="6 10" id="KW-0133">Cell shape</keyword>
<evidence type="ECO:0000256" key="9">
    <source>
        <dbReference type="ARBA" id="ARBA00023316"/>
    </source>
</evidence>
<evidence type="ECO:0000256" key="5">
    <source>
        <dbReference type="ARBA" id="ARBA00022840"/>
    </source>
</evidence>
<dbReference type="Gene3D" id="3.40.1190.10">
    <property type="entry name" value="Mur-like, catalytic domain"/>
    <property type="match status" value="1"/>
</dbReference>
<dbReference type="Pfam" id="PF08245">
    <property type="entry name" value="Mur_ligase_M"/>
    <property type="match status" value="1"/>
</dbReference>
<evidence type="ECO:0000256" key="3">
    <source>
        <dbReference type="ARBA" id="ARBA00022618"/>
    </source>
</evidence>
<evidence type="ECO:0000259" key="12">
    <source>
        <dbReference type="Pfam" id="PF02875"/>
    </source>
</evidence>
<evidence type="ECO:0000256" key="6">
    <source>
        <dbReference type="ARBA" id="ARBA00022960"/>
    </source>
</evidence>
<proteinExistence type="inferred from homology"/>
<evidence type="ECO:0000313" key="14">
    <source>
        <dbReference type="EMBL" id="MDP1520038.1"/>
    </source>
</evidence>
<dbReference type="EMBL" id="JAUUUU010000001">
    <property type="protein sequence ID" value="MDP1520038.1"/>
    <property type="molecule type" value="Genomic_DNA"/>
</dbReference>
<keyword evidence="5 10" id="KW-0067">ATP-binding</keyword>
<dbReference type="Gene3D" id="3.90.190.20">
    <property type="entry name" value="Mur ligase, C-terminal domain"/>
    <property type="match status" value="1"/>
</dbReference>
<protein>
    <recommendedName>
        <fullName evidence="10 11">UDP-N-acetylmuramoyl-tripeptide--D-alanyl-D-alanine ligase</fullName>
        <ecNumber evidence="10 11">6.3.2.10</ecNumber>
    </recommendedName>
    <alternativeName>
        <fullName evidence="10">D-alanyl-D-alanine-adding enzyme</fullName>
    </alternativeName>
</protein>
<dbReference type="SUPFAM" id="SSF63418">
    <property type="entry name" value="MurE/MurF N-terminal domain"/>
    <property type="match status" value="1"/>
</dbReference>
<keyword evidence="4 10" id="KW-0547">Nucleotide-binding</keyword>
<dbReference type="HAMAP" id="MF_02019">
    <property type="entry name" value="MurF"/>
    <property type="match status" value="1"/>
</dbReference>
<dbReference type="GO" id="GO:0051301">
    <property type="term" value="P:cell division"/>
    <property type="evidence" value="ECO:0007669"/>
    <property type="project" value="UniProtKB-KW"/>
</dbReference>
<dbReference type="PANTHER" id="PTHR43024:SF1">
    <property type="entry name" value="UDP-N-ACETYLMURAMOYL-TRIPEPTIDE--D-ALANYL-D-ALANINE LIGASE"/>
    <property type="match status" value="1"/>
</dbReference>
<dbReference type="SUPFAM" id="SSF53244">
    <property type="entry name" value="MurD-like peptide ligases, peptide-binding domain"/>
    <property type="match status" value="1"/>
</dbReference>
<keyword evidence="15" id="KW-1185">Reference proteome</keyword>
<dbReference type="Pfam" id="PF02875">
    <property type="entry name" value="Mur_ligase_C"/>
    <property type="match status" value="1"/>
</dbReference>
<dbReference type="GO" id="GO:0005524">
    <property type="term" value="F:ATP binding"/>
    <property type="evidence" value="ECO:0007669"/>
    <property type="project" value="UniProtKB-UniRule"/>
</dbReference>
<evidence type="ECO:0000256" key="8">
    <source>
        <dbReference type="ARBA" id="ARBA00023306"/>
    </source>
</evidence>
<name>A0AAW8B0V9_9GAMM</name>
<comment type="caution">
    <text evidence="14">The sequence shown here is derived from an EMBL/GenBank/DDBJ whole genome shotgun (WGS) entry which is preliminary data.</text>
</comment>
<evidence type="ECO:0000256" key="2">
    <source>
        <dbReference type="ARBA" id="ARBA00022598"/>
    </source>
</evidence>
<reference evidence="14" key="1">
    <citation type="journal article" date="2010" name="Int. J. Syst. Evol. Microbiol.">
        <title>Porticoccus litoralis gen. nov., sp. nov., a gammaproteobacterium isolated from the Yellow Sea.</title>
        <authorList>
            <person name="Oh H.M."/>
            <person name="Kim H."/>
            <person name="Kim K.M."/>
            <person name="Min G.S."/>
            <person name="Cho J.C."/>
        </authorList>
    </citation>
    <scope>NUCLEOTIDE SEQUENCE</scope>
    <source>
        <strain evidence="14">DSM 25064</strain>
    </source>
</reference>
<evidence type="ECO:0000256" key="11">
    <source>
        <dbReference type="RuleBase" id="RU004136"/>
    </source>
</evidence>
<dbReference type="GO" id="GO:0009252">
    <property type="term" value="P:peptidoglycan biosynthetic process"/>
    <property type="evidence" value="ECO:0007669"/>
    <property type="project" value="UniProtKB-UniRule"/>
</dbReference>